<evidence type="ECO:0000256" key="1">
    <source>
        <dbReference type="SAM" id="MobiDB-lite"/>
    </source>
</evidence>
<proteinExistence type="predicted"/>
<comment type="caution">
    <text evidence="2">The sequence shown here is derived from an EMBL/GenBank/DDBJ whole genome shotgun (WGS) entry which is preliminary data.</text>
</comment>
<dbReference type="Proteomes" id="UP000288216">
    <property type="component" value="Unassembled WGS sequence"/>
</dbReference>
<feature type="region of interest" description="Disordered" evidence="1">
    <location>
        <begin position="33"/>
        <end position="104"/>
    </location>
</feature>
<gene>
    <name evidence="2" type="ORF">scyTo_0004373</name>
</gene>
<dbReference type="OrthoDB" id="10061469at2759"/>
<dbReference type="STRING" id="75743.A0A401NQS5"/>
<organism evidence="2 3">
    <name type="scientific">Scyliorhinus torazame</name>
    <name type="common">Cloudy catshark</name>
    <name type="synonym">Catulus torazame</name>
    <dbReference type="NCBI Taxonomy" id="75743"/>
    <lineage>
        <taxon>Eukaryota</taxon>
        <taxon>Metazoa</taxon>
        <taxon>Chordata</taxon>
        <taxon>Craniata</taxon>
        <taxon>Vertebrata</taxon>
        <taxon>Chondrichthyes</taxon>
        <taxon>Elasmobranchii</taxon>
        <taxon>Galeomorphii</taxon>
        <taxon>Galeoidea</taxon>
        <taxon>Carcharhiniformes</taxon>
        <taxon>Scyliorhinidae</taxon>
        <taxon>Scyliorhinus</taxon>
    </lineage>
</organism>
<name>A0A401NQS5_SCYTO</name>
<dbReference type="EMBL" id="BFAA01001297">
    <property type="protein sequence ID" value="GCB63215.1"/>
    <property type="molecule type" value="Genomic_DNA"/>
</dbReference>
<keyword evidence="3" id="KW-1185">Reference proteome</keyword>
<feature type="compositionally biased region" description="Basic and acidic residues" evidence="1">
    <location>
        <begin position="38"/>
        <end position="49"/>
    </location>
</feature>
<sequence>MIGTVALVGLKPLMIKGQPAYAASVEEIAQELKVSGDSGDHCSEEHEKPQSGLAEDSSDSSPAENGVSDESKPVSELNGNKGDIRASNQTESALNNDSKMCNTTPHLNALTTAGSCNRDENLGTAVLKKEE</sequence>
<reference evidence="2 3" key="1">
    <citation type="journal article" date="2018" name="Nat. Ecol. Evol.">
        <title>Shark genomes provide insights into elasmobranch evolution and the origin of vertebrates.</title>
        <authorList>
            <person name="Hara Y"/>
            <person name="Yamaguchi K"/>
            <person name="Onimaru K"/>
            <person name="Kadota M"/>
            <person name="Koyanagi M"/>
            <person name="Keeley SD"/>
            <person name="Tatsumi K"/>
            <person name="Tanaka K"/>
            <person name="Motone F"/>
            <person name="Kageyama Y"/>
            <person name="Nozu R"/>
            <person name="Adachi N"/>
            <person name="Nishimura O"/>
            <person name="Nakagawa R"/>
            <person name="Tanegashima C"/>
            <person name="Kiyatake I"/>
            <person name="Matsumoto R"/>
            <person name="Murakumo K"/>
            <person name="Nishida K"/>
            <person name="Terakita A"/>
            <person name="Kuratani S"/>
            <person name="Sato K"/>
            <person name="Hyodo S Kuraku.S."/>
        </authorList>
    </citation>
    <scope>NUCLEOTIDE SEQUENCE [LARGE SCALE GENOMIC DNA]</scope>
</reference>
<evidence type="ECO:0000313" key="3">
    <source>
        <dbReference type="Proteomes" id="UP000288216"/>
    </source>
</evidence>
<accession>A0A401NQS5</accession>
<feature type="compositionally biased region" description="Polar residues" evidence="1">
    <location>
        <begin position="86"/>
        <end position="104"/>
    </location>
</feature>
<protein>
    <submittedName>
        <fullName evidence="2">Uncharacterized protein</fullName>
    </submittedName>
</protein>
<dbReference type="AlphaFoldDB" id="A0A401NQS5"/>
<evidence type="ECO:0000313" key="2">
    <source>
        <dbReference type="EMBL" id="GCB63215.1"/>
    </source>
</evidence>